<dbReference type="Gramene" id="KMS65531">
    <property type="protein sequence ID" value="KMS65531"/>
    <property type="gene ID" value="BVRB_035040"/>
</dbReference>
<accession>A0A0J7YPP3</accession>
<protein>
    <recommendedName>
        <fullName evidence="2">Spt6 SH2 domain-containing protein</fullName>
    </recommendedName>
</protein>
<dbReference type="GO" id="GO:0031491">
    <property type="term" value="F:nucleosome binding"/>
    <property type="evidence" value="ECO:0007669"/>
    <property type="project" value="TreeGrafter"/>
</dbReference>
<name>A0A0J7YPP3_BETVV</name>
<dbReference type="CDD" id="cd09928">
    <property type="entry name" value="SH2_Cterm_SPT6_like"/>
    <property type="match status" value="1"/>
</dbReference>
<dbReference type="InterPro" id="IPR035018">
    <property type="entry name" value="Spt6_SH2_C"/>
</dbReference>
<evidence type="ECO:0000313" key="3">
    <source>
        <dbReference type="EMBL" id="KMS65531.1"/>
    </source>
</evidence>
<dbReference type="Gene3D" id="3.30.505.10">
    <property type="entry name" value="SH2 domain"/>
    <property type="match status" value="1"/>
</dbReference>
<dbReference type="OrthoDB" id="995477at2759"/>
<dbReference type="GO" id="GO:0140673">
    <property type="term" value="P:transcription elongation-coupled chromatin remodeling"/>
    <property type="evidence" value="ECO:0007669"/>
    <property type="project" value="InterPro"/>
</dbReference>
<dbReference type="GO" id="GO:0042393">
    <property type="term" value="F:histone binding"/>
    <property type="evidence" value="ECO:0007669"/>
    <property type="project" value="TreeGrafter"/>
</dbReference>
<feature type="non-terminal residue" evidence="3">
    <location>
        <position position="1"/>
    </location>
</feature>
<dbReference type="GO" id="GO:0034728">
    <property type="term" value="P:nucleosome organization"/>
    <property type="evidence" value="ECO:0007669"/>
    <property type="project" value="TreeGrafter"/>
</dbReference>
<dbReference type="Pfam" id="PF14633">
    <property type="entry name" value="SH2_2"/>
    <property type="match status" value="1"/>
</dbReference>
<gene>
    <name evidence="3" type="ORF">BVRB_035040</name>
</gene>
<dbReference type="InterPro" id="IPR017072">
    <property type="entry name" value="TF_Spt6"/>
</dbReference>
<proteinExistence type="predicted"/>
<dbReference type="InterPro" id="IPR036860">
    <property type="entry name" value="SH2_dom_sf"/>
</dbReference>
<dbReference type="AlphaFoldDB" id="A0A0J7YPP3"/>
<dbReference type="GO" id="GO:0008023">
    <property type="term" value="C:transcription elongation factor complex"/>
    <property type="evidence" value="ECO:0007669"/>
    <property type="project" value="TreeGrafter"/>
</dbReference>
<dbReference type="EMBL" id="KQ107298">
    <property type="protein sequence ID" value="KMS65531.1"/>
    <property type="molecule type" value="Genomic_DNA"/>
</dbReference>
<dbReference type="InterPro" id="IPR035420">
    <property type="entry name" value="Spt6_SH2"/>
</dbReference>
<feature type="compositionally biased region" description="Basic and acidic residues" evidence="1">
    <location>
        <begin position="151"/>
        <end position="162"/>
    </location>
</feature>
<reference evidence="3 4" key="1">
    <citation type="journal article" date="2014" name="Nature">
        <title>The genome of the recently domesticated crop plant sugar beet (Beta vulgaris).</title>
        <authorList>
            <person name="Dohm J.C."/>
            <person name="Minoche A.E."/>
            <person name="Holtgrawe D."/>
            <person name="Capella-Gutierrez S."/>
            <person name="Zakrzewski F."/>
            <person name="Tafer H."/>
            <person name="Rupp O."/>
            <person name="Sorensen T.R."/>
            <person name="Stracke R."/>
            <person name="Reinhardt R."/>
            <person name="Goesmann A."/>
            <person name="Kraft T."/>
            <person name="Schulz B."/>
            <person name="Stadler P.F."/>
            <person name="Schmidt T."/>
            <person name="Gabaldon T."/>
            <person name="Lehrach H."/>
            <person name="Weisshaar B."/>
            <person name="Himmelbauer H."/>
        </authorList>
    </citation>
    <scope>NUCLEOTIDE SEQUENCE [LARGE SCALE GENOMIC DNA]</scope>
    <source>
        <tissue evidence="3">Taproot</tissue>
    </source>
</reference>
<organism evidence="3 4">
    <name type="scientific">Beta vulgaris subsp. vulgaris</name>
    <name type="common">Beet</name>
    <dbReference type="NCBI Taxonomy" id="3555"/>
    <lineage>
        <taxon>Eukaryota</taxon>
        <taxon>Viridiplantae</taxon>
        <taxon>Streptophyta</taxon>
        <taxon>Embryophyta</taxon>
        <taxon>Tracheophyta</taxon>
        <taxon>Spermatophyta</taxon>
        <taxon>Magnoliopsida</taxon>
        <taxon>eudicotyledons</taxon>
        <taxon>Gunneridae</taxon>
        <taxon>Pentapetalae</taxon>
        <taxon>Caryophyllales</taxon>
        <taxon>Chenopodiaceae</taxon>
        <taxon>Betoideae</taxon>
        <taxon>Beta</taxon>
    </lineage>
</organism>
<feature type="domain" description="Spt6 SH2" evidence="2">
    <location>
        <begin position="2"/>
        <end position="105"/>
    </location>
</feature>
<dbReference type="PANTHER" id="PTHR10145:SF6">
    <property type="entry name" value="TRANSCRIPTION ELONGATION FACTOR SPT6"/>
    <property type="match status" value="1"/>
</dbReference>
<evidence type="ECO:0000259" key="2">
    <source>
        <dbReference type="Pfam" id="PF14633"/>
    </source>
</evidence>
<evidence type="ECO:0000256" key="1">
    <source>
        <dbReference type="SAM" id="MobiDB-lite"/>
    </source>
</evidence>
<keyword evidence="4" id="KW-1185">Reference proteome</keyword>
<evidence type="ECO:0000313" key="4">
    <source>
        <dbReference type="Proteomes" id="UP000035740"/>
    </source>
</evidence>
<dbReference type="Proteomes" id="UP000035740">
    <property type="component" value="Unassembled WGS sequence"/>
</dbReference>
<sequence length="162" mass="18949">SSDLDEILARYIRPLTKYAEAIVQEKCFRYGTEEEIDRLLKDEKEDEPKRIPYFFGYSSKHPGLFVFSFLPSKHVVHELVKLTPKGYRFQKRNFTKASQIIAYIKSDFVKQLKERSRKAASLKAQQTATSPSKGHSRWGEPITQAYGRPPTHPDRRPNLRYE</sequence>
<dbReference type="PANTHER" id="PTHR10145">
    <property type="entry name" value="TRANSCRIPTION ELONGATION FACTOR SPT6"/>
    <property type="match status" value="1"/>
</dbReference>
<feature type="compositionally biased region" description="Polar residues" evidence="1">
    <location>
        <begin position="123"/>
        <end position="133"/>
    </location>
</feature>
<feature type="region of interest" description="Disordered" evidence="1">
    <location>
        <begin position="119"/>
        <end position="162"/>
    </location>
</feature>
<dbReference type="OMA" id="FKFREHT"/>